<feature type="domain" description="FAD-binding FR-type" evidence="11">
    <location>
        <begin position="52"/>
        <end position="153"/>
    </location>
</feature>
<comment type="caution">
    <text evidence="12">The sequence shown here is derived from an EMBL/GenBank/DDBJ whole genome shotgun (WGS) entry which is preliminary data.</text>
</comment>
<gene>
    <name evidence="12" type="ORF">IAA81_04630</name>
</gene>
<evidence type="ECO:0000313" key="13">
    <source>
        <dbReference type="Proteomes" id="UP000823638"/>
    </source>
</evidence>
<dbReference type="SUPFAM" id="SSF54292">
    <property type="entry name" value="2Fe-2S ferredoxin-like"/>
    <property type="match status" value="1"/>
</dbReference>
<evidence type="ECO:0000256" key="2">
    <source>
        <dbReference type="ARBA" id="ARBA00022630"/>
    </source>
</evidence>
<evidence type="ECO:0000259" key="10">
    <source>
        <dbReference type="PROSITE" id="PS51085"/>
    </source>
</evidence>
<dbReference type="PROSITE" id="PS51384">
    <property type="entry name" value="FAD_FR"/>
    <property type="match status" value="1"/>
</dbReference>
<evidence type="ECO:0000256" key="9">
    <source>
        <dbReference type="ARBA" id="ARBA00061434"/>
    </source>
</evidence>
<dbReference type="Pfam" id="PF00175">
    <property type="entry name" value="NAD_binding_1"/>
    <property type="match status" value="1"/>
</dbReference>
<dbReference type="Gene3D" id="3.40.50.80">
    <property type="entry name" value="Nucleotide-binding domain of ferredoxin-NADP reductase (FNR) module"/>
    <property type="match status" value="1"/>
</dbReference>
<comment type="similarity">
    <text evidence="9">In the N-terminal section; belongs to the FAD-binding oxidoreductase type 6 family.</text>
</comment>
<dbReference type="PANTHER" id="PTHR47354:SF6">
    <property type="entry name" value="NADH OXIDOREDUCTASE HCR"/>
    <property type="match status" value="1"/>
</dbReference>
<evidence type="ECO:0000256" key="7">
    <source>
        <dbReference type="ARBA" id="ARBA00023004"/>
    </source>
</evidence>
<protein>
    <submittedName>
        <fullName evidence="12">Iron-sulfur cluster-binding domain-containing protein</fullName>
    </submittedName>
</protein>
<keyword evidence="4" id="KW-0479">Metal-binding</keyword>
<evidence type="ECO:0000256" key="5">
    <source>
        <dbReference type="ARBA" id="ARBA00022827"/>
    </source>
</evidence>
<proteinExistence type="inferred from homology"/>
<organism evidence="12 13">
    <name type="scientific">Candidatus Gallitreponema excrementavium</name>
    <dbReference type="NCBI Taxonomy" id="2840840"/>
    <lineage>
        <taxon>Bacteria</taxon>
        <taxon>Pseudomonadati</taxon>
        <taxon>Spirochaetota</taxon>
        <taxon>Spirochaetia</taxon>
        <taxon>Spirochaetales</taxon>
        <taxon>Candidatus Gallitreponema</taxon>
    </lineage>
</organism>
<reference evidence="12" key="1">
    <citation type="submission" date="2020-10" db="EMBL/GenBank/DDBJ databases">
        <authorList>
            <person name="Gilroy R."/>
        </authorList>
    </citation>
    <scope>NUCLEOTIDE SEQUENCE</scope>
    <source>
        <strain evidence="12">10532</strain>
    </source>
</reference>
<dbReference type="EMBL" id="JADIMM010000066">
    <property type="protein sequence ID" value="MBO8457498.1"/>
    <property type="molecule type" value="Genomic_DNA"/>
</dbReference>
<dbReference type="GO" id="GO:0051537">
    <property type="term" value="F:2 iron, 2 sulfur cluster binding"/>
    <property type="evidence" value="ECO:0007669"/>
    <property type="project" value="UniProtKB-KW"/>
</dbReference>
<dbReference type="PRINTS" id="PR00371">
    <property type="entry name" value="FPNCR"/>
</dbReference>
<dbReference type="GO" id="GO:0016491">
    <property type="term" value="F:oxidoreductase activity"/>
    <property type="evidence" value="ECO:0007669"/>
    <property type="project" value="UniProtKB-KW"/>
</dbReference>
<evidence type="ECO:0000256" key="4">
    <source>
        <dbReference type="ARBA" id="ARBA00022723"/>
    </source>
</evidence>
<dbReference type="InterPro" id="IPR001041">
    <property type="entry name" value="2Fe-2S_ferredoxin-type"/>
</dbReference>
<comment type="cofactor">
    <cofactor evidence="1">
        <name>FAD</name>
        <dbReference type="ChEBI" id="CHEBI:57692"/>
    </cofactor>
</comment>
<keyword evidence="6" id="KW-0560">Oxidoreductase</keyword>
<evidence type="ECO:0000256" key="3">
    <source>
        <dbReference type="ARBA" id="ARBA00022714"/>
    </source>
</evidence>
<dbReference type="InterPro" id="IPR012675">
    <property type="entry name" value="Beta-grasp_dom_sf"/>
</dbReference>
<dbReference type="SUPFAM" id="SSF52343">
    <property type="entry name" value="Ferredoxin reductase-like, C-terminal NADP-linked domain"/>
    <property type="match status" value="1"/>
</dbReference>
<accession>A0A9D9HPL5</accession>
<feature type="domain" description="2Fe-2S ferredoxin-type" evidence="10">
    <location>
        <begin position="292"/>
        <end position="382"/>
    </location>
</feature>
<dbReference type="SUPFAM" id="SSF63380">
    <property type="entry name" value="Riboflavin synthase domain-like"/>
    <property type="match status" value="1"/>
</dbReference>
<dbReference type="InterPro" id="IPR008333">
    <property type="entry name" value="Cbr1-like_FAD-bd_dom"/>
</dbReference>
<keyword evidence="7" id="KW-0408">Iron</keyword>
<dbReference type="CDD" id="cd00207">
    <property type="entry name" value="fer2"/>
    <property type="match status" value="1"/>
</dbReference>
<evidence type="ECO:0000256" key="1">
    <source>
        <dbReference type="ARBA" id="ARBA00001974"/>
    </source>
</evidence>
<keyword evidence="8" id="KW-0411">Iron-sulfur</keyword>
<reference evidence="12" key="2">
    <citation type="journal article" date="2021" name="PeerJ">
        <title>Extensive microbial diversity within the chicken gut microbiome revealed by metagenomics and culture.</title>
        <authorList>
            <person name="Gilroy R."/>
            <person name="Ravi A."/>
            <person name="Getino M."/>
            <person name="Pursley I."/>
            <person name="Horton D.L."/>
            <person name="Alikhan N.F."/>
            <person name="Baker D."/>
            <person name="Gharbi K."/>
            <person name="Hall N."/>
            <person name="Watson M."/>
            <person name="Adriaenssens E.M."/>
            <person name="Foster-Nyarko E."/>
            <person name="Jarju S."/>
            <person name="Secka A."/>
            <person name="Antonio M."/>
            <person name="Oren A."/>
            <person name="Chaudhuri R.R."/>
            <person name="La Ragione R."/>
            <person name="Hildebrand F."/>
            <person name="Pallen M.J."/>
        </authorList>
    </citation>
    <scope>NUCLEOTIDE SEQUENCE</scope>
    <source>
        <strain evidence="12">10532</strain>
    </source>
</reference>
<keyword evidence="2" id="KW-0285">Flavoprotein</keyword>
<dbReference type="Gene3D" id="3.10.20.30">
    <property type="match status" value="1"/>
</dbReference>
<dbReference type="InterPro" id="IPR017938">
    <property type="entry name" value="Riboflavin_synthase-like_b-brl"/>
</dbReference>
<sequence length="382" mass="42891">MAYTFKRQIFGFMDLLRFKKMVPTRRKIFQKGSPEPLKKSYKVNETARILHPGYQDGKLKSISLETPDTKTFTFELERPVFFRAGQYVTVGREIDGSQVARPYAISSSPLEGLKKEIAVTVKKAGFFSSFLFETAKEGDVFRIGEPSGEFYFEGLKDSRNVLALAGGSGITPFYSMAQAVKEGSEDYNLTVLYGARTKADLIFKDKLDALEDSRIKVVYVLSDEKVDGYETGFITRDLITKYGQGDFTLMMCGPEAMYNFVLKEIEPLNLPLKRVKKEANCVGIRDVEDKTYNLRVSLNGENYNIKASSTETLLVAMERAGLKVPSKCRAGGCGFCHSKIFSGKFSIAGADKRRLADKKFGYIHPCCSYPDSDIELEVPKQR</sequence>
<name>A0A9D9HPL5_9SPIR</name>
<dbReference type="InterPro" id="IPR001433">
    <property type="entry name" value="OxRdtase_FAD/NAD-bd"/>
</dbReference>
<evidence type="ECO:0000313" key="12">
    <source>
        <dbReference type="EMBL" id="MBO8457498.1"/>
    </source>
</evidence>
<keyword evidence="5" id="KW-0274">FAD</keyword>
<keyword evidence="3" id="KW-0001">2Fe-2S</keyword>
<dbReference type="InterPro" id="IPR050415">
    <property type="entry name" value="MRET"/>
</dbReference>
<dbReference type="AlphaFoldDB" id="A0A9D9HPL5"/>
<dbReference type="InterPro" id="IPR039261">
    <property type="entry name" value="FNR_nucleotide-bd"/>
</dbReference>
<dbReference type="PROSITE" id="PS51085">
    <property type="entry name" value="2FE2S_FER_2"/>
    <property type="match status" value="1"/>
</dbReference>
<dbReference type="InterPro" id="IPR017927">
    <property type="entry name" value="FAD-bd_FR_type"/>
</dbReference>
<dbReference type="InterPro" id="IPR036010">
    <property type="entry name" value="2Fe-2S_ferredoxin-like_sf"/>
</dbReference>
<dbReference type="Gene3D" id="2.40.30.10">
    <property type="entry name" value="Translation factors"/>
    <property type="match status" value="1"/>
</dbReference>
<dbReference type="InterPro" id="IPR001709">
    <property type="entry name" value="Flavoprot_Pyr_Nucl_cyt_Rdtase"/>
</dbReference>
<dbReference type="Pfam" id="PF00111">
    <property type="entry name" value="Fer2"/>
    <property type="match status" value="1"/>
</dbReference>
<dbReference type="PANTHER" id="PTHR47354">
    <property type="entry name" value="NADH OXIDOREDUCTASE HCR"/>
    <property type="match status" value="1"/>
</dbReference>
<dbReference type="Proteomes" id="UP000823638">
    <property type="component" value="Unassembled WGS sequence"/>
</dbReference>
<dbReference type="GO" id="GO:0046872">
    <property type="term" value="F:metal ion binding"/>
    <property type="evidence" value="ECO:0007669"/>
    <property type="project" value="UniProtKB-KW"/>
</dbReference>
<evidence type="ECO:0000256" key="6">
    <source>
        <dbReference type="ARBA" id="ARBA00023002"/>
    </source>
</evidence>
<evidence type="ECO:0000259" key="11">
    <source>
        <dbReference type="PROSITE" id="PS51384"/>
    </source>
</evidence>
<evidence type="ECO:0000256" key="8">
    <source>
        <dbReference type="ARBA" id="ARBA00023014"/>
    </source>
</evidence>
<dbReference type="Pfam" id="PF00970">
    <property type="entry name" value="FAD_binding_6"/>
    <property type="match status" value="1"/>
</dbReference>
<dbReference type="PRINTS" id="PR00410">
    <property type="entry name" value="PHEHYDRXLASE"/>
</dbReference>